<feature type="transmembrane region" description="Helical" evidence="8">
    <location>
        <begin position="48"/>
        <end position="68"/>
    </location>
</feature>
<keyword evidence="4 8" id="KW-0812">Transmembrane</keyword>
<protein>
    <submittedName>
        <fullName evidence="10">Magnesium transporter</fullName>
    </submittedName>
</protein>
<evidence type="ECO:0000256" key="8">
    <source>
        <dbReference type="SAM" id="Phobius"/>
    </source>
</evidence>
<dbReference type="SUPFAM" id="SSF161093">
    <property type="entry name" value="MgtE membrane domain-like"/>
    <property type="match status" value="1"/>
</dbReference>
<dbReference type="PANTHER" id="PTHR41394:SF8">
    <property type="entry name" value="MAGNESIUM TRANSPORTER MGTE"/>
    <property type="match status" value="1"/>
</dbReference>
<comment type="caution">
    <text evidence="10">The sequence shown here is derived from an EMBL/GenBank/DDBJ whole genome shotgun (WGS) entry which is preliminary data.</text>
</comment>
<evidence type="ECO:0000256" key="4">
    <source>
        <dbReference type="ARBA" id="ARBA00022692"/>
    </source>
</evidence>
<feature type="domain" description="SLC41A/MgtE integral membrane" evidence="9">
    <location>
        <begin position="82"/>
        <end position="204"/>
    </location>
</feature>
<evidence type="ECO:0000256" key="2">
    <source>
        <dbReference type="ARBA" id="ARBA00009749"/>
    </source>
</evidence>
<gene>
    <name evidence="10" type="ORF">AB1471_16955</name>
</gene>
<dbReference type="InterPro" id="IPR036739">
    <property type="entry name" value="SLC41_membr_dom_sf"/>
</dbReference>
<evidence type="ECO:0000313" key="11">
    <source>
        <dbReference type="Proteomes" id="UP001556040"/>
    </source>
</evidence>
<comment type="subcellular location">
    <subcellularLocation>
        <location evidence="1">Membrane</location>
        <topology evidence="1">Multi-pass membrane protein</topology>
    </subcellularLocation>
</comment>
<dbReference type="Gene3D" id="1.10.357.20">
    <property type="entry name" value="SLC41 divalent cation transporters, integral membrane domain"/>
    <property type="match status" value="1"/>
</dbReference>
<keyword evidence="7 8" id="KW-0472">Membrane</keyword>
<keyword evidence="5" id="KW-0460">Magnesium</keyword>
<dbReference type="RefSeq" id="WP_367780926.1">
    <property type="nucleotide sequence ID" value="NZ_JBFMIA010000068.1"/>
</dbReference>
<feature type="transmembrane region" description="Helical" evidence="8">
    <location>
        <begin position="186"/>
        <end position="209"/>
    </location>
</feature>
<evidence type="ECO:0000259" key="9">
    <source>
        <dbReference type="Pfam" id="PF01769"/>
    </source>
</evidence>
<evidence type="ECO:0000256" key="7">
    <source>
        <dbReference type="ARBA" id="ARBA00023136"/>
    </source>
</evidence>
<keyword evidence="3" id="KW-0813">Transport</keyword>
<feature type="transmembrane region" description="Helical" evidence="8">
    <location>
        <begin position="148"/>
        <end position="174"/>
    </location>
</feature>
<dbReference type="InterPro" id="IPR006667">
    <property type="entry name" value="SLC41_membr_dom"/>
</dbReference>
<evidence type="ECO:0000256" key="5">
    <source>
        <dbReference type="ARBA" id="ARBA00022842"/>
    </source>
</evidence>
<evidence type="ECO:0000256" key="6">
    <source>
        <dbReference type="ARBA" id="ARBA00022989"/>
    </source>
</evidence>
<comment type="similarity">
    <text evidence="2">Belongs to the SLC41A transporter family.</text>
</comment>
<evidence type="ECO:0000256" key="1">
    <source>
        <dbReference type="ARBA" id="ARBA00004141"/>
    </source>
</evidence>
<keyword evidence="11" id="KW-1185">Reference proteome</keyword>
<feature type="transmembrane region" description="Helical" evidence="8">
    <location>
        <begin position="122"/>
        <end position="142"/>
    </location>
</feature>
<sequence length="211" mass="22385">MAGVVHVDDILDVVQKETTEDFHKMAPVVSLGTSLKKASVGLLYRKRVTWLLVLVFMNVFSGAGIAAFEDTIAASIALVFFLPLLVDSGGNAGSQAATLMIRSIALGDVKIKDWLKMFTKEISVSFFLGLTMAVGVALLGALRGGTEIAMIVAVTMVLVVMLGSLIGMSLPFILNKLKMDPATASAPLITSIADICGVLIYFSIATWFLGL</sequence>
<evidence type="ECO:0000313" key="10">
    <source>
        <dbReference type="EMBL" id="MEW9503445.1"/>
    </source>
</evidence>
<accession>A0ABV3Q7T4</accession>
<keyword evidence="6 8" id="KW-1133">Transmembrane helix</keyword>
<dbReference type="PANTHER" id="PTHR41394">
    <property type="entry name" value="MAGNESIUM TRANSPORTER MGTE"/>
    <property type="match status" value="1"/>
</dbReference>
<feature type="non-terminal residue" evidence="10">
    <location>
        <position position="1"/>
    </location>
</feature>
<evidence type="ECO:0000256" key="3">
    <source>
        <dbReference type="ARBA" id="ARBA00022448"/>
    </source>
</evidence>
<dbReference type="EMBL" id="JBFMIA010000068">
    <property type="protein sequence ID" value="MEW9503445.1"/>
    <property type="molecule type" value="Genomic_DNA"/>
</dbReference>
<reference evidence="10 11" key="1">
    <citation type="journal article" date="1979" name="Int. J. Syst. Evol. Microbiol.">
        <title>Bacillus globisporus subsp. marinus subsp. nov.</title>
        <authorList>
            <person name="Liu H."/>
        </authorList>
    </citation>
    <scope>NUCLEOTIDE SEQUENCE [LARGE SCALE GENOMIC DNA]</scope>
    <source>
        <strain evidence="10 11">DSM 1297</strain>
    </source>
</reference>
<dbReference type="Pfam" id="PF01769">
    <property type="entry name" value="MgtE"/>
    <property type="match status" value="1"/>
</dbReference>
<name>A0ABV3Q7T4_9BACL</name>
<organism evidence="10 11">
    <name type="scientific">Jeotgalibacillus marinus</name>
    <dbReference type="NCBI Taxonomy" id="86667"/>
    <lineage>
        <taxon>Bacteria</taxon>
        <taxon>Bacillati</taxon>
        <taxon>Bacillota</taxon>
        <taxon>Bacilli</taxon>
        <taxon>Bacillales</taxon>
        <taxon>Caryophanaceae</taxon>
        <taxon>Jeotgalibacillus</taxon>
    </lineage>
</organism>
<proteinExistence type="inferred from homology"/>
<dbReference type="Proteomes" id="UP001556040">
    <property type="component" value="Unassembled WGS sequence"/>
</dbReference>